<dbReference type="InterPro" id="IPR055404">
    <property type="entry name" value="ARM_KNTC1_2nd"/>
</dbReference>
<sequence length="1973" mass="228252">MNSNGLPSVFQVKTLSLTETTLQAGKEFSIHCASSHLFIIIASCKRVSIFKEDSFEQLWAIQTDEDVCCISLTDDSFILLVAEVSGQFQLFHIPSKTFLWRHNCKKAESALIIEEAFFIANPLGFLEVYILTKEKFVLEFSNIPVSSLYNEVESGNLQAIFDGAHLEEFDLPALYPEHEISNIFQTFSNSPSIGLGIRSIVDALDTSFFYAEDIANFDFRVNWEYNPEEKNFFWCFDFSAYGNAIKVVNTRDGKYLVFLNEQNFLNIMCSLTSTICKTWSYPDKEGCITNFIMNETIDTSSQTYFNDFSLKAVFEALPKARLMNLISRRKFVEAEKLAELSSINSEVIHETKINYILNNLTMNRYDNSSKVELNNMWNELEEAFAFVKDVEFIKSAVSYPLSDVNYLKKLLLYVQTWLINHHSMKGTQEIIAQVNQDLNKLITYEILSSNISTCLILKDFLNKDLLNYMILELKNGSLNTVLIIWQRHKDELLLSINIEILKEIVTAVPDSVTSKYLIPFLCDDFLPSIFARNPESFDVVAEWLIHRVHLIELSEKDLWPENGLALVSGFFKVIEDMHEKNKRGLMSFSASLSLSMVHKKIASADFPVGRLAEVLKDLTWLMTLKCKFCCKISLSDFKDSKMDVIFAVLDRVNLLDVSKVVEDFARPFALENDLELDVCLKLYIMRTLKTSCFTWWSWDEEPWEERLVTVLENIISVDCWVNTALMIVGRANVPWSERMQILVQKGIECDCKRKEEFLMQSKLIGLKEVLLKYDLKNFRINNDVNMLYVLVNYIFKQNRVGVLEDVKKVLMSINDQISESNVYFKFLQFALNQNKVDHVIEIFLSLSRDIAITCALRLLRYIKLYIDDRYLLQEQKELRKSMLYVGVYLIEFLRKTKKYFIEEELLIPFRSLVKLEDEFGICMTFSEITSKSQCQAIIESAIHDFLTKKGLFQKVIDTAIRKHAPVSSNISRLNRLGDILLFERYEILTLLITNCLQEQKYNLVLLLCNEMTVSFATCETAQIFMQVVEHLYLNFRSIKDFSFGVMIETIYHLTSMAVTYCKDDLIEKYMPGVHLSSYLSSIKEISRQHSLVIAPEFTVDSYHKWKFYPFYCDEGFQLDYESTKDFVMLIIQEFVKQPNVTFTEVAPSEHNKLLKYCKQIVGHMIERGHGIAAFKTLFFYYHVKIKNLNFATEEKDLTIDINSSVFSDIGSVMFSVAQRVLSQRKVDLFFIYNLFSVLPQDSQFASLEVLLKWSTNDLKRLTVVARIGMELAKSTEKVDILSMYENIYKKAYLLSRNNIKSVTTEAIFSSSHETKWAVVKDVIYTHHIDLPTLFDFSAAFQLPSDKVLIVYLNSIFKKCEKNYLTCESMDYDISSTLRRAETIIKSIRNEEFLYNNFQNLMKKTSPYSYDILLFIVEQLHTLSADIRTINSGCFEKEIKVLKFLKVYKRTSPVTELEQNEWKLLHPTDPKLPSIALKHLPFHFFLKENPHVIINPELTVDTLEVWLKIATILKIPEDHLIIIAVKNSVVNYLSRRNSPRILLNPDVRFVFMINNIIGKIKVLESSVACASWVANKMPPGGNKVSFATMAVNYAQQWHEQSSDSVINIYNKLIYLKQQSAIERIVYKNNLAADKILSLKYSPLQLMEYLIENFTSNIDQSIKACKAVLEIGEIVEIDLTSVLLKYILKWSSVSQNTSSYLDETFSCLSPVVNHWEHDENVDEKNALRLINLLLSLPESLLPSLYKILKDNFQVMQNNSQIMLFCFVAVFDVYTVAKALDWDAEILESYLIPLKCSIGIQNLNLPYSFPMFMKCSKTELVQRILSGYFNNPKAVVFCIQLCLEYNIWDAAIWEAILQRIITKSKDYSLQDIIQSTQSHLIHMWHTDVFIDAWKCILSGILRMKITDSASLLCKLYKAILRCPCISSLDVNFFTHELSCVIQTFDDETVKEVERITNMPSFVTNLMKIVENHSDES</sequence>
<gene>
    <name evidence="6" type="primary">KNTC1</name>
    <name evidence="6" type="ORF">NPIL_70451</name>
</gene>
<feature type="domain" description="KNTC1 N-terminal" evidence="2">
    <location>
        <begin position="9"/>
        <end position="159"/>
    </location>
</feature>
<feature type="domain" description="RZZ complex subunit KNTC1/ROD C-terminal" evidence="1">
    <location>
        <begin position="1471"/>
        <end position="1931"/>
    </location>
</feature>
<dbReference type="PANTHER" id="PTHR15688:SF1">
    <property type="entry name" value="KINETOCHORE-ASSOCIATED PROTEIN 1"/>
    <property type="match status" value="1"/>
</dbReference>
<dbReference type="Proteomes" id="UP000887013">
    <property type="component" value="Unassembled WGS sequence"/>
</dbReference>
<dbReference type="GO" id="GO:0031267">
    <property type="term" value="F:small GTPase binding"/>
    <property type="evidence" value="ECO:0007669"/>
    <property type="project" value="TreeGrafter"/>
</dbReference>
<evidence type="ECO:0000259" key="1">
    <source>
        <dbReference type="Pfam" id="PF10493"/>
    </source>
</evidence>
<dbReference type="GO" id="GO:0005828">
    <property type="term" value="C:kinetochore microtubule"/>
    <property type="evidence" value="ECO:0007669"/>
    <property type="project" value="TreeGrafter"/>
</dbReference>
<dbReference type="EMBL" id="BMAW01119581">
    <property type="protein sequence ID" value="GFT85368.1"/>
    <property type="molecule type" value="Genomic_DNA"/>
</dbReference>
<comment type="caution">
    <text evidence="6">The sequence shown here is derived from an EMBL/GenBank/DDBJ whole genome shotgun (WGS) entry which is preliminary data.</text>
</comment>
<dbReference type="GO" id="GO:0000070">
    <property type="term" value="P:mitotic sister chromatid segregation"/>
    <property type="evidence" value="ECO:0007669"/>
    <property type="project" value="TreeGrafter"/>
</dbReference>
<evidence type="ECO:0000259" key="5">
    <source>
        <dbReference type="Pfam" id="PF24520"/>
    </source>
</evidence>
<dbReference type="Pfam" id="PF24515">
    <property type="entry name" value="ARM_KNTC1_3rd"/>
    <property type="match status" value="1"/>
</dbReference>
<name>A0A8X6PUY9_NEPPI</name>
<feature type="domain" description="KNTC1 first ARM-repeats" evidence="5">
    <location>
        <begin position="325"/>
        <end position="564"/>
    </location>
</feature>
<dbReference type="GO" id="GO:0005737">
    <property type="term" value="C:cytoplasm"/>
    <property type="evidence" value="ECO:0007669"/>
    <property type="project" value="TreeGrafter"/>
</dbReference>
<dbReference type="Pfam" id="PF24506">
    <property type="entry name" value="KNTC1_N"/>
    <property type="match status" value="1"/>
</dbReference>
<dbReference type="GO" id="GO:0007094">
    <property type="term" value="P:mitotic spindle assembly checkpoint signaling"/>
    <property type="evidence" value="ECO:0007669"/>
    <property type="project" value="TreeGrafter"/>
</dbReference>
<dbReference type="InterPro" id="IPR055403">
    <property type="entry name" value="ARM_KNTC1_1st"/>
</dbReference>
<feature type="domain" description="KNTC1 second ARM-repeats" evidence="4">
    <location>
        <begin position="681"/>
        <end position="844"/>
    </location>
</feature>
<dbReference type="Pfam" id="PF10493">
    <property type="entry name" value="Rod_C"/>
    <property type="match status" value="1"/>
</dbReference>
<accession>A0A8X6PUY9</accession>
<dbReference type="InterPro" id="IPR052802">
    <property type="entry name" value="KNTC1"/>
</dbReference>
<dbReference type="OrthoDB" id="343783at2759"/>
<evidence type="ECO:0000259" key="3">
    <source>
        <dbReference type="Pfam" id="PF24515"/>
    </source>
</evidence>
<dbReference type="Pfam" id="PF24520">
    <property type="entry name" value="ARM_KNTC1_1st"/>
    <property type="match status" value="1"/>
</dbReference>
<feature type="domain" description="KNTC1 third ARM-repeats" evidence="3">
    <location>
        <begin position="1213"/>
        <end position="1416"/>
    </location>
</feature>
<dbReference type="GO" id="GO:1903394">
    <property type="term" value="P:protein localization to kinetochore involved in kinetochore assembly"/>
    <property type="evidence" value="ECO:0007669"/>
    <property type="project" value="TreeGrafter"/>
</dbReference>
<dbReference type="Pfam" id="PF24516">
    <property type="entry name" value="ARM_KNTC1_2nd"/>
    <property type="match status" value="1"/>
</dbReference>
<evidence type="ECO:0000313" key="6">
    <source>
        <dbReference type="EMBL" id="GFT85368.1"/>
    </source>
</evidence>
<evidence type="ECO:0000313" key="7">
    <source>
        <dbReference type="Proteomes" id="UP000887013"/>
    </source>
</evidence>
<dbReference type="InterPro" id="IPR019527">
    <property type="entry name" value="RZZ-complex_KNTC1/ROD_C"/>
</dbReference>
<reference evidence="6" key="1">
    <citation type="submission" date="2020-08" db="EMBL/GenBank/DDBJ databases">
        <title>Multicomponent nature underlies the extraordinary mechanical properties of spider dragline silk.</title>
        <authorList>
            <person name="Kono N."/>
            <person name="Nakamura H."/>
            <person name="Mori M."/>
            <person name="Yoshida Y."/>
            <person name="Ohtoshi R."/>
            <person name="Malay A.D."/>
            <person name="Moran D.A.P."/>
            <person name="Tomita M."/>
            <person name="Numata K."/>
            <person name="Arakawa K."/>
        </authorList>
    </citation>
    <scope>NUCLEOTIDE SEQUENCE</scope>
</reference>
<protein>
    <submittedName>
        <fullName evidence="6">Kinetochore-associated protein 1</fullName>
    </submittedName>
</protein>
<dbReference type="InterPro" id="IPR055405">
    <property type="entry name" value="ARM_KNTC1_3rd"/>
</dbReference>
<evidence type="ECO:0000259" key="4">
    <source>
        <dbReference type="Pfam" id="PF24516"/>
    </source>
</evidence>
<keyword evidence="7" id="KW-1185">Reference proteome</keyword>
<evidence type="ECO:0000259" key="2">
    <source>
        <dbReference type="Pfam" id="PF24506"/>
    </source>
</evidence>
<dbReference type="InterPro" id="IPR055402">
    <property type="entry name" value="KNTC1_N"/>
</dbReference>
<dbReference type="GO" id="GO:1990423">
    <property type="term" value="C:RZZ complex"/>
    <property type="evidence" value="ECO:0007669"/>
    <property type="project" value="TreeGrafter"/>
</dbReference>
<organism evidence="6 7">
    <name type="scientific">Nephila pilipes</name>
    <name type="common">Giant wood spider</name>
    <name type="synonym">Nephila maculata</name>
    <dbReference type="NCBI Taxonomy" id="299642"/>
    <lineage>
        <taxon>Eukaryota</taxon>
        <taxon>Metazoa</taxon>
        <taxon>Ecdysozoa</taxon>
        <taxon>Arthropoda</taxon>
        <taxon>Chelicerata</taxon>
        <taxon>Arachnida</taxon>
        <taxon>Araneae</taxon>
        <taxon>Araneomorphae</taxon>
        <taxon>Entelegynae</taxon>
        <taxon>Araneoidea</taxon>
        <taxon>Nephilidae</taxon>
        <taxon>Nephila</taxon>
    </lineage>
</organism>
<proteinExistence type="predicted"/>
<dbReference type="PANTHER" id="PTHR15688">
    <property type="entry name" value="KINETOCHORE-ASSOCIATED PROTEIN 1"/>
    <property type="match status" value="1"/>
</dbReference>